<dbReference type="GO" id="GO:0016491">
    <property type="term" value="F:oxidoreductase activity"/>
    <property type="evidence" value="ECO:0007669"/>
    <property type="project" value="UniProtKB-KW"/>
</dbReference>
<dbReference type="PANTHER" id="PTHR11908:SF132">
    <property type="entry name" value="ALDEHYDE OXIDASE 1-RELATED"/>
    <property type="match status" value="1"/>
</dbReference>
<accession>A0A231UVR9</accession>
<evidence type="ECO:0000313" key="4">
    <source>
        <dbReference type="EMBL" id="OXS99425.1"/>
    </source>
</evidence>
<dbReference type="InterPro" id="IPR008274">
    <property type="entry name" value="AldOxase/xan_DH_MoCoBD1"/>
</dbReference>
<dbReference type="PANTHER" id="PTHR11908">
    <property type="entry name" value="XANTHINE DEHYDROGENASE"/>
    <property type="match status" value="1"/>
</dbReference>
<dbReference type="Gene3D" id="3.90.1170.50">
    <property type="entry name" value="Aldehyde oxidase/xanthine dehydrogenase, a/b hammerhead"/>
    <property type="match status" value="1"/>
</dbReference>
<dbReference type="SMART" id="SM01008">
    <property type="entry name" value="Ald_Xan_dh_C"/>
    <property type="match status" value="1"/>
</dbReference>
<keyword evidence="5" id="KW-1185">Reference proteome</keyword>
<dbReference type="GO" id="GO:0005506">
    <property type="term" value="F:iron ion binding"/>
    <property type="evidence" value="ECO:0007669"/>
    <property type="project" value="InterPro"/>
</dbReference>
<dbReference type="Pfam" id="PF02738">
    <property type="entry name" value="MoCoBD_1"/>
    <property type="match status" value="1"/>
</dbReference>
<reference evidence="5" key="1">
    <citation type="journal article" date="2017" name="Int. J. Syst. Evol. Microbiol.">
        <title>Notoacmeibacter marinus gen. nov., sp. nov., isolated from the gut of a limpet and proposal of Notoacmeibacteraceae fam. nov. in the order Rhizobiales of the class Alphaproteobacteria.</title>
        <authorList>
            <person name="Huang Z."/>
            <person name="Guo F."/>
            <person name="Lai Q."/>
        </authorList>
    </citation>
    <scope>NUCLEOTIDE SEQUENCE [LARGE SCALE GENOMIC DNA]</scope>
    <source>
        <strain evidence="5">XMTR2A4</strain>
    </source>
</reference>
<dbReference type="SUPFAM" id="SSF54665">
    <property type="entry name" value="CO dehydrogenase molybdoprotein N-domain-like"/>
    <property type="match status" value="1"/>
</dbReference>
<evidence type="ECO:0000259" key="3">
    <source>
        <dbReference type="SMART" id="SM01008"/>
    </source>
</evidence>
<dbReference type="AlphaFoldDB" id="A0A231UVR9"/>
<dbReference type="Proteomes" id="UP000215405">
    <property type="component" value="Unassembled WGS sequence"/>
</dbReference>
<organism evidence="4 5">
    <name type="scientific">Notoacmeibacter marinus</name>
    <dbReference type="NCBI Taxonomy" id="1876515"/>
    <lineage>
        <taxon>Bacteria</taxon>
        <taxon>Pseudomonadati</taxon>
        <taxon>Pseudomonadota</taxon>
        <taxon>Alphaproteobacteria</taxon>
        <taxon>Hyphomicrobiales</taxon>
        <taxon>Notoacmeibacteraceae</taxon>
        <taxon>Notoacmeibacter</taxon>
    </lineage>
</organism>
<evidence type="ECO:0000313" key="5">
    <source>
        <dbReference type="Proteomes" id="UP000215405"/>
    </source>
</evidence>
<keyword evidence="2" id="KW-0560">Oxidoreductase</keyword>
<proteinExistence type="predicted"/>
<dbReference type="InterPro" id="IPR000674">
    <property type="entry name" value="Ald_Oxase/Xan_DH_a/b"/>
</dbReference>
<dbReference type="Pfam" id="PF01315">
    <property type="entry name" value="Ald_Xan_dh_C"/>
    <property type="match status" value="1"/>
</dbReference>
<dbReference type="Pfam" id="PF20256">
    <property type="entry name" value="MoCoBD_2"/>
    <property type="match status" value="1"/>
</dbReference>
<dbReference type="InterPro" id="IPR046867">
    <property type="entry name" value="AldOxase/xan_DH_MoCoBD2"/>
</dbReference>
<dbReference type="InterPro" id="IPR036856">
    <property type="entry name" value="Ald_Oxase/Xan_DH_a/b_sf"/>
</dbReference>
<protein>
    <submittedName>
        <fullName evidence="4">Carbon monoxide dehydrogenase</fullName>
    </submittedName>
</protein>
<dbReference type="EMBL" id="NBYO01000003">
    <property type="protein sequence ID" value="OXS99425.1"/>
    <property type="molecule type" value="Genomic_DNA"/>
</dbReference>
<dbReference type="Gene3D" id="3.30.365.10">
    <property type="entry name" value="Aldehyde oxidase/xanthine dehydrogenase, molybdopterin binding domain"/>
    <property type="match status" value="4"/>
</dbReference>
<gene>
    <name evidence="4" type="ORF">B7H23_14815</name>
</gene>
<dbReference type="InterPro" id="IPR037165">
    <property type="entry name" value="AldOxase/xan_DH_Mopterin-bd_sf"/>
</dbReference>
<name>A0A231UVR9_9HYPH</name>
<evidence type="ECO:0000256" key="2">
    <source>
        <dbReference type="ARBA" id="ARBA00023002"/>
    </source>
</evidence>
<feature type="domain" description="Aldehyde oxidase/xanthine dehydrogenase a/b hammerhead" evidence="3">
    <location>
        <begin position="24"/>
        <end position="142"/>
    </location>
</feature>
<evidence type="ECO:0000256" key="1">
    <source>
        <dbReference type="ARBA" id="ARBA00022505"/>
    </source>
</evidence>
<sequence length="763" mass="81608">MSVAPPKFGLGQSVRRVEDNLLLTGHGRYTDDEKRPGLLHAVMLRAPVASGSFSLGDLTDARAAPGVKLILTADDIDHLKPLETGFRPRQPDGSKPDGRAIPILARDEIGYMGDALAFIVAETRDQAADALEMIPLSFEGGETVLDIEAAAEKASPLAGSDLSSNVAYRQEIGDEENTEKAFNIAQHVTTVNFWNNRLVPNYMEVRSALGEYRDGRYILTAGTQGVHNTRSQVAASLGIDSSEIQVLTYDVGGGFGPKGWAYREDVLVCEAAKRLDAPVKWSADRTDHFLTDAQGRDNLVTASMAMNDEGRFLALKIDLIANMGAYTSRNGMLIPYLGASMATGLYDIGALHMAITGVYTNTAPVDAYRGAGRPEAAFLIEKLVDVCAREIGLSQDEIRRRNFISAFPYKTLTGRNYDVGEPEAHMDAAMKRADWAGFEARLEESRRASRLRGIGMATYIEACAFAGSEPADLRLKDDGRLLLKIGTQSNGQGHKTAYAQFIADLFGVPVDAIDVEQGDSDALPSGGGTGGSRSIPIGGVSVRRAGEVLEKNLRQIASDELEAAAADLEFFEDGIRVAGTDRSLSLADLASKASDKSKLAVVEEVKQDEATYPNGTHICEVEIDPETGMTVIMNYVVTDDFGVAVNPLLLEGQVMGGIAQGIGQALLEAAVYSPDGQLISASFMDYAMPRADNIPGIDFSMRNVPSTTNALGIKGAGEAGSIGATPAVLNAVVDALHRAYGITHIEMPTTPLRVWETIKASGN</sequence>
<dbReference type="SUPFAM" id="SSF56003">
    <property type="entry name" value="Molybdenum cofactor-binding domain"/>
    <property type="match status" value="1"/>
</dbReference>
<keyword evidence="1" id="KW-0500">Molybdenum</keyword>
<dbReference type="InterPro" id="IPR016208">
    <property type="entry name" value="Ald_Oxase/xanthine_DH-like"/>
</dbReference>
<comment type="caution">
    <text evidence="4">The sequence shown here is derived from an EMBL/GenBank/DDBJ whole genome shotgun (WGS) entry which is preliminary data.</text>
</comment>
<dbReference type="RefSeq" id="WP_094078203.1">
    <property type="nucleotide sequence ID" value="NZ_NBYO01000003.1"/>
</dbReference>